<dbReference type="OrthoDB" id="8901155at2"/>
<dbReference type="PANTHER" id="PTHR30466">
    <property type="entry name" value="FLAVIN REDUCTASE"/>
    <property type="match status" value="1"/>
</dbReference>
<organism evidence="4 5">
    <name type="scientific">Salinibacterium amurskyense</name>
    <dbReference type="NCBI Taxonomy" id="205941"/>
    <lineage>
        <taxon>Bacteria</taxon>
        <taxon>Bacillati</taxon>
        <taxon>Actinomycetota</taxon>
        <taxon>Actinomycetes</taxon>
        <taxon>Micrococcales</taxon>
        <taxon>Microbacteriaceae</taxon>
        <taxon>Salinibacterium</taxon>
    </lineage>
</organism>
<keyword evidence="1" id="KW-0560">Oxidoreductase</keyword>
<comment type="caution">
    <text evidence="4">The sequence shown here is derived from an EMBL/GenBank/DDBJ whole genome shotgun (WGS) entry which is preliminary data.</text>
</comment>
<name>A0A2M9D9Z4_9MICO</name>
<dbReference type="Gene3D" id="2.30.110.10">
    <property type="entry name" value="Electron Transport, Fmn-binding Protein, Chain A"/>
    <property type="match status" value="1"/>
</dbReference>
<dbReference type="AlphaFoldDB" id="A0A2M9D9Z4"/>
<evidence type="ECO:0000256" key="2">
    <source>
        <dbReference type="SAM" id="MobiDB-lite"/>
    </source>
</evidence>
<dbReference type="InterPro" id="IPR012349">
    <property type="entry name" value="Split_barrel_FMN-bd"/>
</dbReference>
<sequence length="194" mass="20333">MHTTAPTAPFTAERPHGTDDDALPATGLSAAEFAAAFRRYPGGVAVVTADSALGPVALTVTSIVSVSADPPLFAFSIGHQASTATGIRNANSYVVHFLGSEQLPIAQLCATSGVDRFADRSLWSRLPSGEPYFPSAPVRIVGQRIDQLDTASASLILVLAQGSHVGTETDAGPPLVYHDRGWHELSSQSQLGRR</sequence>
<dbReference type="PANTHER" id="PTHR30466:SF1">
    <property type="entry name" value="FMN REDUCTASE (NADH) RUTF"/>
    <property type="match status" value="1"/>
</dbReference>
<dbReference type="Pfam" id="PF01613">
    <property type="entry name" value="Flavin_Reduct"/>
    <property type="match status" value="1"/>
</dbReference>
<dbReference type="GO" id="GO:0006208">
    <property type="term" value="P:pyrimidine nucleobase catabolic process"/>
    <property type="evidence" value="ECO:0007669"/>
    <property type="project" value="TreeGrafter"/>
</dbReference>
<dbReference type="GO" id="GO:0042602">
    <property type="term" value="F:riboflavin reductase (NADPH) activity"/>
    <property type="evidence" value="ECO:0007669"/>
    <property type="project" value="TreeGrafter"/>
</dbReference>
<evidence type="ECO:0000313" key="4">
    <source>
        <dbReference type="EMBL" id="PJJ82534.1"/>
    </source>
</evidence>
<dbReference type="InterPro" id="IPR050268">
    <property type="entry name" value="NADH-dep_flavin_reductase"/>
</dbReference>
<dbReference type="Proteomes" id="UP000231742">
    <property type="component" value="Unassembled WGS sequence"/>
</dbReference>
<dbReference type="EMBL" id="PGFH01000001">
    <property type="protein sequence ID" value="PJJ82534.1"/>
    <property type="molecule type" value="Genomic_DNA"/>
</dbReference>
<keyword evidence="5" id="KW-1185">Reference proteome</keyword>
<evidence type="ECO:0000256" key="1">
    <source>
        <dbReference type="ARBA" id="ARBA00023002"/>
    </source>
</evidence>
<evidence type="ECO:0000259" key="3">
    <source>
        <dbReference type="SMART" id="SM00903"/>
    </source>
</evidence>
<feature type="region of interest" description="Disordered" evidence="2">
    <location>
        <begin position="1"/>
        <end position="21"/>
    </location>
</feature>
<dbReference type="RefSeq" id="WP_100389121.1">
    <property type="nucleotide sequence ID" value="NZ_BMZU01000001.1"/>
</dbReference>
<proteinExistence type="predicted"/>
<dbReference type="SUPFAM" id="SSF50475">
    <property type="entry name" value="FMN-binding split barrel"/>
    <property type="match status" value="1"/>
</dbReference>
<feature type="domain" description="Flavin reductase like" evidence="3">
    <location>
        <begin position="37"/>
        <end position="184"/>
    </location>
</feature>
<reference evidence="4 5" key="1">
    <citation type="submission" date="2017-11" db="EMBL/GenBank/DDBJ databases">
        <title>Genomic Encyclopedia of Archaeal and Bacterial Type Strains, Phase II (KMG-II): From Individual Species to Whole Genera.</title>
        <authorList>
            <person name="Goeker M."/>
        </authorList>
    </citation>
    <scope>NUCLEOTIDE SEQUENCE [LARGE SCALE GENOMIC DNA]</scope>
    <source>
        <strain evidence="4 5">DSM 16400</strain>
    </source>
</reference>
<protein>
    <submittedName>
        <fullName evidence="4">Flavin reductase (DIM6/NTAB) family NADH-FMN oxidoreductase RutF</fullName>
    </submittedName>
</protein>
<dbReference type="InterPro" id="IPR002563">
    <property type="entry name" value="Flavin_Rdtase-like_dom"/>
</dbReference>
<dbReference type="GO" id="GO:0010181">
    <property type="term" value="F:FMN binding"/>
    <property type="evidence" value="ECO:0007669"/>
    <property type="project" value="InterPro"/>
</dbReference>
<accession>A0A2M9D9Z4</accession>
<gene>
    <name evidence="4" type="ORF">CLV85_1736</name>
</gene>
<evidence type="ECO:0000313" key="5">
    <source>
        <dbReference type="Proteomes" id="UP000231742"/>
    </source>
</evidence>
<dbReference type="SMART" id="SM00903">
    <property type="entry name" value="Flavin_Reduct"/>
    <property type="match status" value="1"/>
</dbReference>